<comment type="caution">
    <text evidence="2">The sequence shown here is derived from an EMBL/GenBank/DDBJ whole genome shotgun (WGS) entry which is preliminary data.</text>
</comment>
<dbReference type="AlphaFoldDB" id="A0A9E3LS12"/>
<feature type="domain" description="AAA+ ATPase" evidence="1">
    <location>
        <begin position="28"/>
        <end position="219"/>
    </location>
</feature>
<reference evidence="2" key="1">
    <citation type="submission" date="2021-05" db="EMBL/GenBank/DDBJ databases">
        <authorList>
            <person name="Pietrasiak N."/>
            <person name="Ward R."/>
            <person name="Stajich J.E."/>
            <person name="Kurbessoian T."/>
        </authorList>
    </citation>
    <scope>NUCLEOTIDE SEQUENCE</scope>
    <source>
        <strain evidence="2">HA4357-MV3</strain>
    </source>
</reference>
<evidence type="ECO:0000313" key="3">
    <source>
        <dbReference type="Proteomes" id="UP000813215"/>
    </source>
</evidence>
<dbReference type="PANTHER" id="PTHR42759:SF1">
    <property type="entry name" value="MAGNESIUM-CHELATASE SUBUNIT CHLD"/>
    <property type="match status" value="1"/>
</dbReference>
<dbReference type="PANTHER" id="PTHR42759">
    <property type="entry name" value="MOXR FAMILY PROTEIN"/>
    <property type="match status" value="1"/>
</dbReference>
<dbReference type="InterPro" id="IPR027417">
    <property type="entry name" value="P-loop_NTPase"/>
</dbReference>
<evidence type="ECO:0000313" key="2">
    <source>
        <dbReference type="EMBL" id="MBW4430694.1"/>
    </source>
</evidence>
<protein>
    <submittedName>
        <fullName evidence="2">MoxR family ATPase</fullName>
    </submittedName>
</protein>
<dbReference type="GO" id="GO:0005524">
    <property type="term" value="F:ATP binding"/>
    <property type="evidence" value="ECO:0007669"/>
    <property type="project" value="InterPro"/>
</dbReference>
<dbReference type="Pfam" id="PF07728">
    <property type="entry name" value="AAA_5"/>
    <property type="match status" value="1"/>
</dbReference>
<dbReference type="Proteomes" id="UP000813215">
    <property type="component" value="Unassembled WGS sequence"/>
</dbReference>
<organism evidence="2 3">
    <name type="scientific">Pelatocladus maniniholoensis HA4357-MV3</name>
    <dbReference type="NCBI Taxonomy" id="1117104"/>
    <lineage>
        <taxon>Bacteria</taxon>
        <taxon>Bacillati</taxon>
        <taxon>Cyanobacteriota</taxon>
        <taxon>Cyanophyceae</taxon>
        <taxon>Nostocales</taxon>
        <taxon>Nostocaceae</taxon>
        <taxon>Pelatocladus</taxon>
    </lineage>
</organism>
<proteinExistence type="predicted"/>
<accession>A0A9E3LS12</accession>
<dbReference type="SMART" id="SM00382">
    <property type="entry name" value="AAA"/>
    <property type="match status" value="1"/>
</dbReference>
<evidence type="ECO:0000259" key="1">
    <source>
        <dbReference type="SMART" id="SM00382"/>
    </source>
</evidence>
<dbReference type="CDD" id="cd00009">
    <property type="entry name" value="AAA"/>
    <property type="match status" value="1"/>
</dbReference>
<name>A0A9E3LS12_9NOST</name>
<reference evidence="2" key="2">
    <citation type="journal article" date="2022" name="Microbiol. Resour. Announc.">
        <title>Metagenome Sequencing to Explore Phylogenomics of Terrestrial Cyanobacteria.</title>
        <authorList>
            <person name="Ward R.D."/>
            <person name="Stajich J.E."/>
            <person name="Johansen J.R."/>
            <person name="Huntemann M."/>
            <person name="Clum A."/>
            <person name="Foster B."/>
            <person name="Foster B."/>
            <person name="Roux S."/>
            <person name="Palaniappan K."/>
            <person name="Varghese N."/>
            <person name="Mukherjee S."/>
            <person name="Reddy T.B.K."/>
            <person name="Daum C."/>
            <person name="Copeland A."/>
            <person name="Chen I.A."/>
            <person name="Ivanova N.N."/>
            <person name="Kyrpides N.C."/>
            <person name="Shapiro N."/>
            <person name="Eloe-Fadrosh E.A."/>
            <person name="Pietrasiak N."/>
        </authorList>
    </citation>
    <scope>NUCLEOTIDE SEQUENCE</scope>
    <source>
        <strain evidence="2">HA4357-MV3</strain>
    </source>
</reference>
<dbReference type="EMBL" id="JAHHHW010000025">
    <property type="protein sequence ID" value="MBW4430694.1"/>
    <property type="molecule type" value="Genomic_DNA"/>
</dbReference>
<dbReference type="InterPro" id="IPR003593">
    <property type="entry name" value="AAA+_ATPase"/>
</dbReference>
<sequence>MDTETKEPLYCYVPSAELVKAVNLAIQLNRPLLLEGEPGCGKTRLARAVAYEFGRKYQQNGQKWPYADWYIKSSDQARDGLYIYDAIWRLYDVQITSQLSTSDVLDASEREKIRTRLSDTKHHAYITWGAIGEAFRVSQEGQRMIVLIDEIDKADPDLPNDLLLELEEKRFFVKETGEEIRVNPDYQPIIFITSNGQRKLSDAFLRRCIYCYIEFPKPDKLQEIVTARFGNRRKWTKQIIETSVSRFCDVRQKMEEYKGEFGKKVSTSEFIDWLNALELNSKNATDLKSLLLEEKIPYPNTLFKSRDDCEFAGELGDE</sequence>
<dbReference type="InterPro" id="IPR011704">
    <property type="entry name" value="ATPase_dyneun-rel_AAA"/>
</dbReference>
<gene>
    <name evidence="2" type="ORF">KME28_02785</name>
</gene>
<dbReference type="InterPro" id="IPR050764">
    <property type="entry name" value="CbbQ/NirQ/NorQ/GpvN"/>
</dbReference>
<dbReference type="Gene3D" id="3.40.50.300">
    <property type="entry name" value="P-loop containing nucleotide triphosphate hydrolases"/>
    <property type="match status" value="1"/>
</dbReference>
<dbReference type="GO" id="GO:0016887">
    <property type="term" value="F:ATP hydrolysis activity"/>
    <property type="evidence" value="ECO:0007669"/>
    <property type="project" value="InterPro"/>
</dbReference>
<dbReference type="SUPFAM" id="SSF52540">
    <property type="entry name" value="P-loop containing nucleoside triphosphate hydrolases"/>
    <property type="match status" value="1"/>
</dbReference>